<feature type="compositionally biased region" description="Polar residues" evidence="1">
    <location>
        <begin position="19"/>
        <end position="33"/>
    </location>
</feature>
<dbReference type="PANTHER" id="PTHR33018:SF37">
    <property type="entry name" value="TRANSPOSASE TNP1_EN_SPM-LIKE DOMAIN-CONTAINING PROTEIN"/>
    <property type="match status" value="1"/>
</dbReference>
<comment type="caution">
    <text evidence="2">The sequence shown here is derived from an EMBL/GenBank/DDBJ whole genome shotgun (WGS) entry which is preliminary data.</text>
</comment>
<name>A0A835M227_9MAGN</name>
<dbReference type="PANTHER" id="PTHR33018">
    <property type="entry name" value="OS10G0338966 PROTEIN-RELATED"/>
    <property type="match status" value="1"/>
</dbReference>
<organism evidence="2 3">
    <name type="scientific">Coptis chinensis</name>
    <dbReference type="NCBI Taxonomy" id="261450"/>
    <lineage>
        <taxon>Eukaryota</taxon>
        <taxon>Viridiplantae</taxon>
        <taxon>Streptophyta</taxon>
        <taxon>Embryophyta</taxon>
        <taxon>Tracheophyta</taxon>
        <taxon>Spermatophyta</taxon>
        <taxon>Magnoliopsida</taxon>
        <taxon>Ranunculales</taxon>
        <taxon>Ranunculaceae</taxon>
        <taxon>Coptidoideae</taxon>
        <taxon>Coptis</taxon>
    </lineage>
</organism>
<dbReference type="Proteomes" id="UP000631114">
    <property type="component" value="Unassembled WGS sequence"/>
</dbReference>
<protein>
    <submittedName>
        <fullName evidence="2">Uncharacterized protein</fullName>
    </submittedName>
</protein>
<feature type="region of interest" description="Disordered" evidence="1">
    <location>
        <begin position="1"/>
        <end position="34"/>
    </location>
</feature>
<evidence type="ECO:0000313" key="3">
    <source>
        <dbReference type="Proteomes" id="UP000631114"/>
    </source>
</evidence>
<sequence length="192" mass="21074">MESSGQSSGPSALQPPPSGQATPPVTSKSSGPPSSVKAKMLVLVSSKGTAVGPYGAKWATRLGHFIRVTIPLNYKDWRLVKQSFKDAVWDGVAREFSTKFRTAKSNYRKEIIKKALSKEVAIAACPDGMNPTIWAEFVTCEFKPEVVQKNAKNVANRKMNTIGHTLGRQKYAQIHYKKVSSYLSVFIIRSGL</sequence>
<evidence type="ECO:0000313" key="2">
    <source>
        <dbReference type="EMBL" id="KAF9607856.1"/>
    </source>
</evidence>
<gene>
    <name evidence="2" type="ORF">IFM89_002988</name>
</gene>
<accession>A0A835M227</accession>
<proteinExistence type="predicted"/>
<dbReference type="OrthoDB" id="1913335at2759"/>
<reference evidence="2 3" key="1">
    <citation type="submission" date="2020-10" db="EMBL/GenBank/DDBJ databases">
        <title>The Coptis chinensis genome and diversification of protoberbering-type alkaloids.</title>
        <authorList>
            <person name="Wang B."/>
            <person name="Shu S."/>
            <person name="Song C."/>
            <person name="Liu Y."/>
        </authorList>
    </citation>
    <scope>NUCLEOTIDE SEQUENCE [LARGE SCALE GENOMIC DNA]</scope>
    <source>
        <strain evidence="2">HL-2020</strain>
        <tissue evidence="2">Leaf</tissue>
    </source>
</reference>
<evidence type="ECO:0000256" key="1">
    <source>
        <dbReference type="SAM" id="MobiDB-lite"/>
    </source>
</evidence>
<keyword evidence="3" id="KW-1185">Reference proteome</keyword>
<dbReference type="AlphaFoldDB" id="A0A835M227"/>
<dbReference type="EMBL" id="JADFTS010000004">
    <property type="protein sequence ID" value="KAF9607856.1"/>
    <property type="molecule type" value="Genomic_DNA"/>
</dbReference>
<feature type="compositionally biased region" description="Polar residues" evidence="1">
    <location>
        <begin position="1"/>
        <end position="11"/>
    </location>
</feature>